<dbReference type="RefSeq" id="WP_418159555.1">
    <property type="nucleotide sequence ID" value="NZ_JBBLZC010000009.1"/>
</dbReference>
<keyword evidence="1" id="KW-0812">Transmembrane</keyword>
<proteinExistence type="predicted"/>
<reference evidence="3 4" key="1">
    <citation type="submission" date="2024-01" db="EMBL/GenBank/DDBJ databases">
        <title>Multi-omics insights into the function and evolution of sodium benzoate biodegradation pathways in Benzoatithermus flavus gen. nov., sp. nov. from hot spring.</title>
        <authorList>
            <person name="Hu C.-J."/>
            <person name="Li W.-J."/>
        </authorList>
    </citation>
    <scope>NUCLEOTIDE SEQUENCE [LARGE SCALE GENOMIC DNA]</scope>
    <source>
        <strain evidence="3 4">SYSU G07066</strain>
    </source>
</reference>
<dbReference type="Proteomes" id="UP001375743">
    <property type="component" value="Unassembled WGS sequence"/>
</dbReference>
<dbReference type="EMBL" id="JBBLZC010000009">
    <property type="protein sequence ID" value="MEK0083711.1"/>
    <property type="molecule type" value="Genomic_DNA"/>
</dbReference>
<protein>
    <submittedName>
        <fullName evidence="3">DUF6867 family protein</fullName>
    </submittedName>
</protein>
<name>A0ABU8XRP8_9PROT</name>
<keyword evidence="4" id="KW-1185">Reference proteome</keyword>
<feature type="transmembrane region" description="Helical" evidence="1">
    <location>
        <begin position="68"/>
        <end position="87"/>
    </location>
</feature>
<gene>
    <name evidence="3" type="ORF">U1T56_11145</name>
</gene>
<feature type="transmembrane region" description="Helical" evidence="1">
    <location>
        <begin position="40"/>
        <end position="62"/>
    </location>
</feature>
<evidence type="ECO:0000256" key="1">
    <source>
        <dbReference type="SAM" id="Phobius"/>
    </source>
</evidence>
<feature type="domain" description="DUF6867" evidence="2">
    <location>
        <begin position="11"/>
        <end position="113"/>
    </location>
</feature>
<dbReference type="InterPro" id="IPR049201">
    <property type="entry name" value="DUF6867"/>
</dbReference>
<evidence type="ECO:0000313" key="4">
    <source>
        <dbReference type="Proteomes" id="UP001375743"/>
    </source>
</evidence>
<evidence type="ECO:0000313" key="3">
    <source>
        <dbReference type="EMBL" id="MEK0083711.1"/>
    </source>
</evidence>
<keyword evidence="1" id="KW-0472">Membrane</keyword>
<keyword evidence="1" id="KW-1133">Transmembrane helix</keyword>
<comment type="caution">
    <text evidence="3">The sequence shown here is derived from an EMBL/GenBank/DDBJ whole genome shotgun (WGS) entry which is preliminary data.</text>
</comment>
<accession>A0ABU8XRP8</accession>
<evidence type="ECO:0000259" key="2">
    <source>
        <dbReference type="Pfam" id="PF21741"/>
    </source>
</evidence>
<organism evidence="3 4">
    <name type="scientific">Benzoatithermus flavus</name>
    <dbReference type="NCBI Taxonomy" id="3108223"/>
    <lineage>
        <taxon>Bacteria</taxon>
        <taxon>Pseudomonadati</taxon>
        <taxon>Pseudomonadota</taxon>
        <taxon>Alphaproteobacteria</taxon>
        <taxon>Geminicoccales</taxon>
        <taxon>Geminicoccaceae</taxon>
        <taxon>Benzoatithermus</taxon>
    </lineage>
</organism>
<sequence>MDLATLLGAPPAVFVGLTLILIGGAAVLTGRAIGGNWKPAWQVVAAGIGLAIIDRFLIFALFEGTLLSLWGFVLHYALFVALGLVAWRIARVSKFVRQYPWRYQRTSLLSYEETARG</sequence>
<dbReference type="Pfam" id="PF21741">
    <property type="entry name" value="DUF6867"/>
    <property type="match status" value="1"/>
</dbReference>
<feature type="transmembrane region" description="Helical" evidence="1">
    <location>
        <begin position="6"/>
        <end position="28"/>
    </location>
</feature>